<sequence>MTNLNCLIGYPAHGAMIEDLPRKMRDLLGQREYYERQIFQALECSKTMTVQASSREKGSLSLPEIVQSLYGDVDPEVYKLAVEPSVSGTLGKLAEDRKLGFKMVNVERKWFFRKRGVLK</sequence>
<dbReference type="PANTHER" id="PTHR23131">
    <property type="entry name" value="ENDORIBONUCLEASE LACTB2"/>
    <property type="match status" value="1"/>
</dbReference>
<protein>
    <recommendedName>
        <fullName evidence="3">LACTB2 winged helix domain-containing protein</fullName>
    </recommendedName>
</protein>
<organism evidence="1 2">
    <name type="scientific">Periconia macrospinosa</name>
    <dbReference type="NCBI Taxonomy" id="97972"/>
    <lineage>
        <taxon>Eukaryota</taxon>
        <taxon>Fungi</taxon>
        <taxon>Dikarya</taxon>
        <taxon>Ascomycota</taxon>
        <taxon>Pezizomycotina</taxon>
        <taxon>Dothideomycetes</taxon>
        <taxon>Pleosporomycetidae</taxon>
        <taxon>Pleosporales</taxon>
        <taxon>Massarineae</taxon>
        <taxon>Periconiaceae</taxon>
        <taxon>Periconia</taxon>
    </lineage>
</organism>
<keyword evidence="2" id="KW-1185">Reference proteome</keyword>
<dbReference type="PANTHER" id="PTHR23131:SF0">
    <property type="entry name" value="ENDORIBONUCLEASE LACTB2"/>
    <property type="match status" value="1"/>
</dbReference>
<reference evidence="1 2" key="1">
    <citation type="journal article" date="2018" name="Sci. Rep.">
        <title>Comparative genomics provides insights into the lifestyle and reveals functional heterogeneity of dark septate endophytic fungi.</title>
        <authorList>
            <person name="Knapp D.G."/>
            <person name="Nemeth J.B."/>
            <person name="Barry K."/>
            <person name="Hainaut M."/>
            <person name="Henrissat B."/>
            <person name="Johnson J."/>
            <person name="Kuo A."/>
            <person name="Lim J.H.P."/>
            <person name="Lipzen A."/>
            <person name="Nolan M."/>
            <person name="Ohm R.A."/>
            <person name="Tamas L."/>
            <person name="Grigoriev I.V."/>
            <person name="Spatafora J.W."/>
            <person name="Nagy L.G."/>
            <person name="Kovacs G.M."/>
        </authorList>
    </citation>
    <scope>NUCLEOTIDE SEQUENCE [LARGE SCALE GENOMIC DNA]</scope>
    <source>
        <strain evidence="1 2">DSE2036</strain>
    </source>
</reference>
<dbReference type="AlphaFoldDB" id="A0A2V1D1Z9"/>
<gene>
    <name evidence="1" type="ORF">DM02DRAFT_663378</name>
</gene>
<dbReference type="InterPro" id="IPR050662">
    <property type="entry name" value="Sec-metab_biosynth-thioest"/>
</dbReference>
<evidence type="ECO:0000313" key="1">
    <source>
        <dbReference type="EMBL" id="PVH92015.1"/>
    </source>
</evidence>
<dbReference type="STRING" id="97972.A0A2V1D1Z9"/>
<dbReference type="InterPro" id="IPR036388">
    <property type="entry name" value="WH-like_DNA-bd_sf"/>
</dbReference>
<proteinExistence type="predicted"/>
<evidence type="ECO:0000313" key="2">
    <source>
        <dbReference type="Proteomes" id="UP000244855"/>
    </source>
</evidence>
<dbReference type="EMBL" id="KZ805738">
    <property type="protein sequence ID" value="PVH92015.1"/>
    <property type="molecule type" value="Genomic_DNA"/>
</dbReference>
<dbReference type="Gene3D" id="1.10.10.10">
    <property type="entry name" value="Winged helix-like DNA-binding domain superfamily/Winged helix DNA-binding domain"/>
    <property type="match status" value="1"/>
</dbReference>
<accession>A0A2V1D1Z9</accession>
<dbReference type="Proteomes" id="UP000244855">
    <property type="component" value="Unassembled WGS sequence"/>
</dbReference>
<name>A0A2V1D1Z9_9PLEO</name>
<dbReference type="GO" id="GO:0044550">
    <property type="term" value="P:secondary metabolite biosynthetic process"/>
    <property type="evidence" value="ECO:0007669"/>
    <property type="project" value="TreeGrafter"/>
</dbReference>
<evidence type="ECO:0008006" key="3">
    <source>
        <dbReference type="Google" id="ProtNLM"/>
    </source>
</evidence>